<evidence type="ECO:0000256" key="1">
    <source>
        <dbReference type="ARBA" id="ARBA00004613"/>
    </source>
</evidence>
<dbReference type="PROSITE" id="PS51326">
    <property type="entry name" value="AVIDIN_2"/>
    <property type="match status" value="1"/>
</dbReference>
<sequence length="124" mass="13300">MFSWKGTWRNQYGSVVVIEDDSDGLIRGVFKTALPDSSFSGMEVPLHEAAHGDVIGFTSAALGKTGPAAVSYTGIFRDGKMEMLWHTVAGLALSADAEGEPAKLTQVGTWRAFGTSLDTFERVD</sequence>
<evidence type="ECO:0000313" key="4">
    <source>
        <dbReference type="EMBL" id="MEI9410799.1"/>
    </source>
</evidence>
<comment type="subcellular location">
    <subcellularLocation>
        <location evidence="1">Secreted</location>
    </subcellularLocation>
</comment>
<dbReference type="EMBL" id="JAPYKS010000013">
    <property type="protein sequence ID" value="MEI9410799.1"/>
    <property type="molecule type" value="Genomic_DNA"/>
</dbReference>
<keyword evidence="5" id="KW-1185">Reference proteome</keyword>
<dbReference type="Gene3D" id="2.40.128.30">
    <property type="entry name" value="Avidin-like"/>
    <property type="match status" value="1"/>
</dbReference>
<keyword evidence="2" id="KW-0964">Secreted</keyword>
<keyword evidence="3" id="KW-0732">Signal</keyword>
<dbReference type="InterPro" id="IPR005468">
    <property type="entry name" value="Avidin/str"/>
</dbReference>
<dbReference type="Proteomes" id="UP001387293">
    <property type="component" value="Unassembled WGS sequence"/>
</dbReference>
<evidence type="ECO:0000256" key="2">
    <source>
        <dbReference type="ARBA" id="ARBA00022525"/>
    </source>
</evidence>
<dbReference type="SUPFAM" id="SSF50876">
    <property type="entry name" value="Avidin/streptavidin"/>
    <property type="match status" value="1"/>
</dbReference>
<proteinExistence type="predicted"/>
<name>A0ABU8L0P4_9HYPH</name>
<evidence type="ECO:0000313" key="5">
    <source>
        <dbReference type="Proteomes" id="UP001387293"/>
    </source>
</evidence>
<dbReference type="RefSeq" id="WP_337107513.1">
    <property type="nucleotide sequence ID" value="NZ_JAPYKS010000013.1"/>
</dbReference>
<evidence type="ECO:0000256" key="3">
    <source>
        <dbReference type="ARBA" id="ARBA00022729"/>
    </source>
</evidence>
<dbReference type="InterPro" id="IPR036896">
    <property type="entry name" value="Avidin-like_sf"/>
</dbReference>
<gene>
    <name evidence="4" type="ORF">O7A60_18790</name>
</gene>
<reference evidence="4 5" key="1">
    <citation type="submission" date="2022-12" db="EMBL/GenBank/DDBJ databases">
        <authorList>
            <person name="Muema E."/>
        </authorList>
    </citation>
    <scope>NUCLEOTIDE SEQUENCE [LARGE SCALE GENOMIC DNA]</scope>
    <source>
        <strain evidence="5">1326</strain>
    </source>
</reference>
<protein>
    <submittedName>
        <fullName evidence="4">Avidin/streptavidin family protein</fullName>
    </submittedName>
</protein>
<organism evidence="4 5">
    <name type="scientific">Mesorhizobium salmacidum</name>
    <dbReference type="NCBI Taxonomy" id="3015171"/>
    <lineage>
        <taxon>Bacteria</taxon>
        <taxon>Pseudomonadati</taxon>
        <taxon>Pseudomonadota</taxon>
        <taxon>Alphaproteobacteria</taxon>
        <taxon>Hyphomicrobiales</taxon>
        <taxon>Phyllobacteriaceae</taxon>
        <taxon>Mesorhizobium</taxon>
    </lineage>
</organism>
<accession>A0ABU8L0P4</accession>
<comment type="caution">
    <text evidence="4">The sequence shown here is derived from an EMBL/GenBank/DDBJ whole genome shotgun (WGS) entry which is preliminary data.</text>
</comment>